<keyword evidence="2" id="KW-1185">Reference proteome</keyword>
<comment type="caution">
    <text evidence="1">The sequence shown here is derived from an EMBL/GenBank/DDBJ whole genome shotgun (WGS) entry which is preliminary data.</text>
</comment>
<protein>
    <submittedName>
        <fullName evidence="1">Uncharacterized protein</fullName>
    </submittedName>
</protein>
<dbReference type="Proteomes" id="UP001168524">
    <property type="component" value="Unassembled WGS sequence"/>
</dbReference>
<evidence type="ECO:0000313" key="1">
    <source>
        <dbReference type="EMBL" id="MDN0013631.1"/>
    </source>
</evidence>
<reference evidence="1" key="1">
    <citation type="submission" date="2023-06" db="EMBL/GenBank/DDBJ databases">
        <title>Two novel species of Acinetobacter isolated from motorbike repairing workshop in Vietnam.</title>
        <authorList>
            <person name="Le N.T.T."/>
        </authorList>
    </citation>
    <scope>NUCLEOTIDE SEQUENCE</scope>
    <source>
        <strain evidence="1">VNH17</strain>
    </source>
</reference>
<accession>A0ABT7WLT2</accession>
<sequence length="178" mass="21343">MSWLRYHAFEIQEKNSPTASQTIFRIISWKDKIGADLERLFTYFNDFQDLYFLQDIDLEREYSFNYPDTLLTSKEQQHLINEINRFFQALSQETQQMWATLISPSTDITLWDEKNMEEYGDTLATWAKNAMQDVQKYQDCQEYDFDQCGEDALIAVLLVKRTLLYALKHDLNLVYRTW</sequence>
<organism evidence="1 2">
    <name type="scientific">Acinetobacter thutiue</name>
    <dbReference type="NCBI Taxonomy" id="2998078"/>
    <lineage>
        <taxon>Bacteria</taxon>
        <taxon>Pseudomonadati</taxon>
        <taxon>Pseudomonadota</taxon>
        <taxon>Gammaproteobacteria</taxon>
        <taxon>Moraxellales</taxon>
        <taxon>Moraxellaceae</taxon>
        <taxon>Acinetobacter</taxon>
    </lineage>
</organism>
<evidence type="ECO:0000313" key="2">
    <source>
        <dbReference type="Proteomes" id="UP001168524"/>
    </source>
</evidence>
<gene>
    <name evidence="1" type="ORF">QTA56_05155</name>
</gene>
<dbReference type="RefSeq" id="WP_267979850.1">
    <property type="nucleotide sequence ID" value="NZ_JAPQKF010000001.1"/>
</dbReference>
<proteinExistence type="predicted"/>
<name>A0ABT7WLT2_9GAMM</name>
<dbReference type="EMBL" id="JAUDZE010000001">
    <property type="protein sequence ID" value="MDN0013631.1"/>
    <property type="molecule type" value="Genomic_DNA"/>
</dbReference>